<evidence type="ECO:0000256" key="1">
    <source>
        <dbReference type="SAM" id="SignalP"/>
    </source>
</evidence>
<dbReference type="Proteomes" id="UP000289152">
    <property type="component" value="Unassembled WGS sequence"/>
</dbReference>
<sequence>MLAKLLLALLPIVAMGISVKRDTPSAYLIKTVNKPVQGSINDFEQNWADKCVDIASQDPRGNGTTSFFEYGNAAGENKDTQAQVYCVATKENNGITDEYPWTTEVASALGAEIIGN</sequence>
<comment type="caution">
    <text evidence="2">The sequence shown here is derived from an EMBL/GenBank/DDBJ whole genome shotgun (WGS) entry which is preliminary data.</text>
</comment>
<evidence type="ECO:0000313" key="3">
    <source>
        <dbReference type="Proteomes" id="UP000289152"/>
    </source>
</evidence>
<dbReference type="AlphaFoldDB" id="A0A4Q1BKW0"/>
<proteinExistence type="predicted"/>
<reference evidence="2 3" key="1">
    <citation type="submission" date="2016-06" db="EMBL/GenBank/DDBJ databases">
        <title>Evolution of pathogenesis and genome organization in the Tremellales.</title>
        <authorList>
            <person name="Cuomo C."/>
            <person name="Litvintseva A."/>
            <person name="Heitman J."/>
            <person name="Chen Y."/>
            <person name="Sun S."/>
            <person name="Springer D."/>
            <person name="Dromer F."/>
            <person name="Young S."/>
            <person name="Zeng Q."/>
            <person name="Chapman S."/>
            <person name="Gujja S."/>
            <person name="Saif S."/>
            <person name="Birren B."/>
        </authorList>
    </citation>
    <scope>NUCLEOTIDE SEQUENCE [LARGE SCALE GENOMIC DNA]</scope>
    <source>
        <strain evidence="2 3">ATCC 28783</strain>
    </source>
</reference>
<dbReference type="EMBL" id="SDIL01000048">
    <property type="protein sequence ID" value="RXK38394.1"/>
    <property type="molecule type" value="Genomic_DNA"/>
</dbReference>
<organism evidence="2 3">
    <name type="scientific">Tremella mesenterica</name>
    <name type="common">Jelly fungus</name>
    <dbReference type="NCBI Taxonomy" id="5217"/>
    <lineage>
        <taxon>Eukaryota</taxon>
        <taxon>Fungi</taxon>
        <taxon>Dikarya</taxon>
        <taxon>Basidiomycota</taxon>
        <taxon>Agaricomycotina</taxon>
        <taxon>Tremellomycetes</taxon>
        <taxon>Tremellales</taxon>
        <taxon>Tremellaceae</taxon>
        <taxon>Tremella</taxon>
    </lineage>
</organism>
<dbReference type="VEuPathDB" id="FungiDB:TREMEDRAFT_59214"/>
<name>A0A4Q1BKW0_TREME</name>
<feature type="chain" id="PRO_5020932840" evidence="1">
    <location>
        <begin position="17"/>
        <end position="116"/>
    </location>
</feature>
<keyword evidence="1" id="KW-0732">Signal</keyword>
<gene>
    <name evidence="2" type="ORF">M231_04303</name>
</gene>
<dbReference type="InParanoid" id="A0A4Q1BKW0"/>
<protein>
    <submittedName>
        <fullName evidence="2">Uncharacterized protein</fullName>
    </submittedName>
</protein>
<accession>A0A4Q1BKW0</accession>
<evidence type="ECO:0000313" key="2">
    <source>
        <dbReference type="EMBL" id="RXK38394.1"/>
    </source>
</evidence>
<feature type="signal peptide" evidence="1">
    <location>
        <begin position="1"/>
        <end position="16"/>
    </location>
</feature>
<keyword evidence="3" id="KW-1185">Reference proteome</keyword>